<dbReference type="Gene3D" id="1.10.150.130">
    <property type="match status" value="1"/>
</dbReference>
<dbReference type="Proteomes" id="UP000681035">
    <property type="component" value="Chromosome"/>
</dbReference>
<organism evidence="7 8">
    <name type="scientific">Vescimonas coprocola</name>
    <dbReference type="NCBI Taxonomy" id="2714355"/>
    <lineage>
        <taxon>Bacteria</taxon>
        <taxon>Bacillati</taxon>
        <taxon>Bacillota</taxon>
        <taxon>Clostridia</taxon>
        <taxon>Eubacteriales</taxon>
        <taxon>Oscillospiraceae</taxon>
        <taxon>Vescimonas</taxon>
    </lineage>
</organism>
<comment type="function">
    <text evidence="1">Site-specific tyrosine recombinase, which acts by catalyzing the cutting and rejoining of the recombining DNA molecules.</text>
</comment>
<dbReference type="GO" id="GO:0006310">
    <property type="term" value="P:DNA recombination"/>
    <property type="evidence" value="ECO:0007669"/>
    <property type="project" value="UniProtKB-KW"/>
</dbReference>
<gene>
    <name evidence="7" type="ORF">MM50RIKEN_10510</name>
</gene>
<evidence type="ECO:0000256" key="5">
    <source>
        <dbReference type="ARBA" id="ARBA00023172"/>
    </source>
</evidence>
<evidence type="ECO:0000259" key="6">
    <source>
        <dbReference type="PROSITE" id="PS51898"/>
    </source>
</evidence>
<name>A0A810PYW2_9FIRM</name>
<evidence type="ECO:0000256" key="1">
    <source>
        <dbReference type="ARBA" id="ARBA00003283"/>
    </source>
</evidence>
<keyword evidence="4" id="KW-0238">DNA-binding</keyword>
<dbReference type="Gene3D" id="1.10.443.10">
    <property type="entry name" value="Intergrase catalytic core"/>
    <property type="match status" value="1"/>
</dbReference>
<evidence type="ECO:0000256" key="4">
    <source>
        <dbReference type="ARBA" id="ARBA00023125"/>
    </source>
</evidence>
<dbReference type="Pfam" id="PF00589">
    <property type="entry name" value="Phage_integrase"/>
    <property type="match status" value="1"/>
</dbReference>
<evidence type="ECO:0000256" key="3">
    <source>
        <dbReference type="ARBA" id="ARBA00022908"/>
    </source>
</evidence>
<evidence type="ECO:0000313" key="8">
    <source>
        <dbReference type="Proteomes" id="UP000681035"/>
    </source>
</evidence>
<feature type="domain" description="Tyr recombinase" evidence="6">
    <location>
        <begin position="110"/>
        <end position="303"/>
    </location>
</feature>
<dbReference type="InterPro" id="IPR013762">
    <property type="entry name" value="Integrase-like_cat_sf"/>
</dbReference>
<keyword evidence="5" id="KW-0233">DNA recombination</keyword>
<dbReference type="SUPFAM" id="SSF56349">
    <property type="entry name" value="DNA breaking-rejoining enzymes"/>
    <property type="match status" value="1"/>
</dbReference>
<dbReference type="InterPro" id="IPR010998">
    <property type="entry name" value="Integrase_recombinase_N"/>
</dbReference>
<evidence type="ECO:0000313" key="7">
    <source>
        <dbReference type="EMBL" id="BCK81288.1"/>
    </source>
</evidence>
<dbReference type="CDD" id="cd01189">
    <property type="entry name" value="INT_ICEBs1_C_like"/>
    <property type="match status" value="1"/>
</dbReference>
<dbReference type="EMBL" id="AP023418">
    <property type="protein sequence ID" value="BCK81288.1"/>
    <property type="molecule type" value="Genomic_DNA"/>
</dbReference>
<dbReference type="GO" id="GO:0003677">
    <property type="term" value="F:DNA binding"/>
    <property type="evidence" value="ECO:0007669"/>
    <property type="project" value="UniProtKB-KW"/>
</dbReference>
<protein>
    <submittedName>
        <fullName evidence="7">Transposase</fullName>
    </submittedName>
</protein>
<dbReference type="InterPro" id="IPR002104">
    <property type="entry name" value="Integrase_catalytic"/>
</dbReference>
<proteinExistence type="inferred from homology"/>
<reference evidence="7" key="1">
    <citation type="submission" date="2020-09" db="EMBL/GenBank/DDBJ databases">
        <title>New species isolated from human feces.</title>
        <authorList>
            <person name="Kitahara M."/>
            <person name="Shigeno Y."/>
            <person name="Shime M."/>
            <person name="Matsumoto Y."/>
            <person name="Nakamura S."/>
            <person name="Motooka D."/>
            <person name="Fukuoka S."/>
            <person name="Nishikawa H."/>
            <person name="Benno Y."/>
        </authorList>
    </citation>
    <scope>NUCLEOTIDE SEQUENCE</scope>
    <source>
        <strain evidence="7">MM50</strain>
    </source>
</reference>
<keyword evidence="8" id="KW-1185">Reference proteome</keyword>
<dbReference type="KEGG" id="vcop:MM50RIKEN_10510"/>
<dbReference type="AlphaFoldDB" id="A0A810PYW2"/>
<dbReference type="InterPro" id="IPR011010">
    <property type="entry name" value="DNA_brk_join_enz"/>
</dbReference>
<dbReference type="PANTHER" id="PTHR30349">
    <property type="entry name" value="PHAGE INTEGRASE-RELATED"/>
    <property type="match status" value="1"/>
</dbReference>
<dbReference type="RefSeq" id="WP_213542039.1">
    <property type="nucleotide sequence ID" value="NZ_AP023418.1"/>
</dbReference>
<dbReference type="InterPro" id="IPR004107">
    <property type="entry name" value="Integrase_SAM-like_N"/>
</dbReference>
<evidence type="ECO:0000256" key="2">
    <source>
        <dbReference type="ARBA" id="ARBA00008857"/>
    </source>
</evidence>
<sequence length="310" mass="34923">MTFQAAATLWHRTNVARYKGATAVKYENLLRSHILPELGARQLEEINTLLLADFMNAKLHCGRLDHSGGLSSSYVRSMMLLVLDIMEFAAAEGLCPPVKTTLQTPAANRQEVVILDTDALRRLETYLLAKPDITGTGILISLHTGLRISEVCALRWEDIDFRKAVLHVRSTVARVRGTDGGTATRLIIDTPKTKSSLRDIPLSRQLMAVLLPLYEKRRSEYVISDKSGFVSPRTYEYRFHRVLDQCGLPSINYHALRHTFATRCIELGVDVKTLSEILGHANVSTTLNTYVHSSVERKREQLEKLFVESY</sequence>
<dbReference type="PANTHER" id="PTHR30349:SF64">
    <property type="entry name" value="PROPHAGE INTEGRASE INTD-RELATED"/>
    <property type="match status" value="1"/>
</dbReference>
<dbReference type="Pfam" id="PF14659">
    <property type="entry name" value="Phage_int_SAM_3"/>
    <property type="match status" value="1"/>
</dbReference>
<dbReference type="PROSITE" id="PS51898">
    <property type="entry name" value="TYR_RECOMBINASE"/>
    <property type="match status" value="1"/>
</dbReference>
<keyword evidence="3" id="KW-0229">DNA integration</keyword>
<accession>A0A810PYW2</accession>
<dbReference type="GO" id="GO:0015074">
    <property type="term" value="P:DNA integration"/>
    <property type="evidence" value="ECO:0007669"/>
    <property type="project" value="UniProtKB-KW"/>
</dbReference>
<comment type="similarity">
    <text evidence="2">Belongs to the 'phage' integrase family.</text>
</comment>
<dbReference type="InterPro" id="IPR050090">
    <property type="entry name" value="Tyrosine_recombinase_XerCD"/>
</dbReference>